<keyword evidence="3" id="KW-1185">Reference proteome</keyword>
<feature type="transmembrane region" description="Helical" evidence="1">
    <location>
        <begin position="36"/>
        <end position="55"/>
    </location>
</feature>
<dbReference type="Proteomes" id="UP000244773">
    <property type="component" value="Segment"/>
</dbReference>
<gene>
    <name evidence="2" type="ORF">TetV_342</name>
</gene>
<feature type="transmembrane region" description="Helical" evidence="1">
    <location>
        <begin position="67"/>
        <end position="89"/>
    </location>
</feature>
<organism evidence="2">
    <name type="scientific">Tetraselmis virus 1</name>
    <dbReference type="NCBI Taxonomy" id="2060617"/>
    <lineage>
        <taxon>Viruses</taxon>
        <taxon>Varidnaviria</taxon>
        <taxon>Bamfordvirae</taxon>
        <taxon>Nucleocytoviricota</taxon>
        <taxon>Megaviricetes</taxon>
        <taxon>Imitervirales</taxon>
        <taxon>Allomimiviridae</taxon>
        <taxon>Oceanusvirus</taxon>
        <taxon>Oceanusvirus kaneohense</taxon>
    </lineage>
</organism>
<keyword evidence="1" id="KW-0812">Transmembrane</keyword>
<evidence type="ECO:0000313" key="2">
    <source>
        <dbReference type="EMBL" id="AUF82434.1"/>
    </source>
</evidence>
<keyword evidence="1" id="KW-0472">Membrane</keyword>
<evidence type="ECO:0000256" key="1">
    <source>
        <dbReference type="SAM" id="Phobius"/>
    </source>
</evidence>
<protein>
    <submittedName>
        <fullName evidence="2">Uncharacterized protein</fullName>
    </submittedName>
</protein>
<proteinExistence type="predicted"/>
<name>A0A2P0VNF4_9VIRU</name>
<keyword evidence="1" id="KW-1133">Transmembrane helix</keyword>
<feature type="transmembrane region" description="Helical" evidence="1">
    <location>
        <begin position="12"/>
        <end position="30"/>
    </location>
</feature>
<dbReference type="EMBL" id="KY322437">
    <property type="protein sequence ID" value="AUF82434.1"/>
    <property type="molecule type" value="Genomic_DNA"/>
</dbReference>
<accession>A0A2P0VNF4</accession>
<sequence>MWREIIEYFILSFEWTIFLTIIQLLFLIHIKQSEHVFIDVIGTIQISFLIFVFLIDRDVNLNRQNGIMILIKFFVLTFAYLCSYCHWALSIYNGLN</sequence>
<evidence type="ECO:0000313" key="3">
    <source>
        <dbReference type="Proteomes" id="UP000244773"/>
    </source>
</evidence>
<reference evidence="2" key="1">
    <citation type="journal article" date="2018" name="Virology">
        <title>A giant virus infecting green algae encodes key fermentation genes.</title>
        <authorList>
            <person name="Schvarcz C.R."/>
            <person name="Steward G.F."/>
        </authorList>
    </citation>
    <scope>NUCLEOTIDE SEQUENCE [LARGE SCALE GENOMIC DNA]</scope>
</reference>